<evidence type="ECO:0000313" key="2">
    <source>
        <dbReference type="Proteomes" id="UP000218209"/>
    </source>
</evidence>
<dbReference type="Proteomes" id="UP000218209">
    <property type="component" value="Unassembled WGS sequence"/>
</dbReference>
<dbReference type="AlphaFoldDB" id="A0A1X6P178"/>
<evidence type="ECO:0000313" key="1">
    <source>
        <dbReference type="EMBL" id="OSX74383.1"/>
    </source>
</evidence>
<name>A0A1X6P178_PORUM</name>
<gene>
    <name evidence="1" type="ORF">BU14_0291s0002</name>
</gene>
<accession>A0A1X6P178</accession>
<protein>
    <submittedName>
        <fullName evidence="1">Uncharacterized protein</fullName>
    </submittedName>
</protein>
<dbReference type="EMBL" id="KV918949">
    <property type="protein sequence ID" value="OSX74383.1"/>
    <property type="molecule type" value="Genomic_DNA"/>
</dbReference>
<organism evidence="1 2">
    <name type="scientific">Porphyra umbilicalis</name>
    <name type="common">Purple laver</name>
    <name type="synonym">Red alga</name>
    <dbReference type="NCBI Taxonomy" id="2786"/>
    <lineage>
        <taxon>Eukaryota</taxon>
        <taxon>Rhodophyta</taxon>
        <taxon>Bangiophyceae</taxon>
        <taxon>Bangiales</taxon>
        <taxon>Bangiaceae</taxon>
        <taxon>Porphyra</taxon>
    </lineage>
</organism>
<reference evidence="1 2" key="1">
    <citation type="submission" date="2017-03" db="EMBL/GenBank/DDBJ databases">
        <title>WGS assembly of Porphyra umbilicalis.</title>
        <authorList>
            <person name="Brawley S.H."/>
            <person name="Blouin N.A."/>
            <person name="Ficko-Blean E."/>
            <person name="Wheeler G.L."/>
            <person name="Lohr M."/>
            <person name="Goodson H.V."/>
            <person name="Jenkins J.W."/>
            <person name="Blaby-Haas C.E."/>
            <person name="Helliwell K.E."/>
            <person name="Chan C."/>
            <person name="Marriage T."/>
            <person name="Bhattacharya D."/>
            <person name="Klein A.S."/>
            <person name="Badis Y."/>
            <person name="Brodie J."/>
            <person name="Cao Y."/>
            <person name="Collen J."/>
            <person name="Dittami S.M."/>
            <person name="Gachon C.M."/>
            <person name="Green B.R."/>
            <person name="Karpowicz S."/>
            <person name="Kim J.W."/>
            <person name="Kudahl U."/>
            <person name="Lin S."/>
            <person name="Michel G."/>
            <person name="Mittag M."/>
            <person name="Olson B.J."/>
            <person name="Pangilinan J."/>
            <person name="Peng Y."/>
            <person name="Qiu H."/>
            <person name="Shu S."/>
            <person name="Singer J.T."/>
            <person name="Smith A.G."/>
            <person name="Sprecher B.N."/>
            <person name="Wagner V."/>
            <person name="Wang W."/>
            <person name="Wang Z.-Y."/>
            <person name="Yan J."/>
            <person name="Yarish C."/>
            <person name="Zoeuner-Riek S."/>
            <person name="Zhuang Y."/>
            <person name="Zou Y."/>
            <person name="Lindquist E.A."/>
            <person name="Grimwood J."/>
            <person name="Barry K."/>
            <person name="Rokhsar D.S."/>
            <person name="Schmutz J."/>
            <person name="Stiller J.W."/>
            <person name="Grossman A.R."/>
            <person name="Prochnik S.E."/>
        </authorList>
    </citation>
    <scope>NUCLEOTIDE SEQUENCE [LARGE SCALE GENOMIC DNA]</scope>
    <source>
        <strain evidence="1">4086291</strain>
    </source>
</reference>
<sequence>MLLPPRMGVALFIDGLTAVDGCALRPDAGDGDDAVDE</sequence>
<proteinExistence type="predicted"/>
<keyword evidence="2" id="KW-1185">Reference proteome</keyword>